<feature type="signal peptide" evidence="2">
    <location>
        <begin position="1"/>
        <end position="34"/>
    </location>
</feature>
<dbReference type="OrthoDB" id="8771597at2"/>
<keyword evidence="4" id="KW-1185">Reference proteome</keyword>
<evidence type="ECO:0000313" key="4">
    <source>
        <dbReference type="Proteomes" id="UP000281708"/>
    </source>
</evidence>
<accession>A0A3L8P4E0</accession>
<feature type="compositionally biased region" description="Low complexity" evidence="1">
    <location>
        <begin position="83"/>
        <end position="97"/>
    </location>
</feature>
<evidence type="ECO:0000256" key="1">
    <source>
        <dbReference type="SAM" id="MobiDB-lite"/>
    </source>
</evidence>
<dbReference type="AlphaFoldDB" id="A0A3L8P4E0"/>
<reference evidence="3 4" key="1">
    <citation type="submission" date="2018-10" db="EMBL/GenBank/DDBJ databases">
        <title>Marmoricola sp. 4Q3S-7 whole genome shotgun sequence.</title>
        <authorList>
            <person name="Li F."/>
        </authorList>
    </citation>
    <scope>NUCLEOTIDE SEQUENCE [LARGE SCALE GENOMIC DNA]</scope>
    <source>
        <strain evidence="3 4">4Q3S-7</strain>
    </source>
</reference>
<evidence type="ECO:0000313" key="3">
    <source>
        <dbReference type="EMBL" id="RLV49922.1"/>
    </source>
</evidence>
<proteinExistence type="predicted"/>
<keyword evidence="2" id="KW-0732">Signal</keyword>
<dbReference type="Proteomes" id="UP000281708">
    <property type="component" value="Unassembled WGS sequence"/>
</dbReference>
<organism evidence="3 4">
    <name type="scientific">Nocardioides mangrovicus</name>
    <dbReference type="NCBI Taxonomy" id="2478913"/>
    <lineage>
        <taxon>Bacteria</taxon>
        <taxon>Bacillati</taxon>
        <taxon>Actinomycetota</taxon>
        <taxon>Actinomycetes</taxon>
        <taxon>Propionibacteriales</taxon>
        <taxon>Nocardioidaceae</taxon>
        <taxon>Nocardioides</taxon>
    </lineage>
</organism>
<comment type="caution">
    <text evidence="3">The sequence shown here is derived from an EMBL/GenBank/DDBJ whole genome shotgun (WGS) entry which is preliminary data.</text>
</comment>
<protein>
    <submittedName>
        <fullName evidence="3">Uncharacterized protein</fullName>
    </submittedName>
</protein>
<name>A0A3L8P4E0_9ACTN</name>
<evidence type="ECO:0000256" key="2">
    <source>
        <dbReference type="SAM" id="SignalP"/>
    </source>
</evidence>
<dbReference type="RefSeq" id="WP_121805686.1">
    <property type="nucleotide sequence ID" value="NZ_RDBE01000006.1"/>
</dbReference>
<feature type="chain" id="PRO_5018283501" evidence="2">
    <location>
        <begin position="35"/>
        <end position="439"/>
    </location>
</feature>
<feature type="compositionally biased region" description="Basic residues" evidence="1">
    <location>
        <begin position="45"/>
        <end position="82"/>
    </location>
</feature>
<gene>
    <name evidence="3" type="ORF">D9V37_08570</name>
</gene>
<sequence>MSRHRAHAPLRFRLTGSLLVLALCALPLVGFEQAEPVAQVSAAHQHAHHAAAHHAAKHAKKHTKKKAKKKSKKKSKKKHVTKHVTTPATTSAATAASAVASTPSTTVTTATTTTAATVSSAAVLATGAAKPVTGFLGSANAYRLDVSNAPLNSDSAGMVANLTSQVTSYYGGVAAFNVWNYNTTFYQAAASTPLQRVIWDNCQNKSYTPSLLYTVSAGAAFVDVPIPADAVAASGTDAELAIWSPSRDKLWEFWKAKKSSDGWHACWGGRIDSWSTSPGYFTNGAGATATGLPVASGAIGITEAQAGSINHALNLVVINAANYATYSYPAQRSDGNQAVGTAHAIPEGTRFRLDPTLDVDSLKLTPIAKAVAKAAQKYGFIVSDKGGSVGVQAESGTGVATVTGTNPWNALMAGVPAYNIMKNFPWSRLQALPMNYGKP</sequence>
<dbReference type="EMBL" id="RDBE01000006">
    <property type="protein sequence ID" value="RLV49922.1"/>
    <property type="molecule type" value="Genomic_DNA"/>
</dbReference>
<feature type="region of interest" description="Disordered" evidence="1">
    <location>
        <begin position="40"/>
        <end position="97"/>
    </location>
</feature>